<protein>
    <recommendedName>
        <fullName evidence="5">dolichyl-phosphate-mannose--protein mannosyltransferase</fullName>
        <ecNumber evidence="5">2.4.1.109</ecNumber>
    </recommendedName>
</protein>
<feature type="transmembrane region" description="Helical" evidence="14">
    <location>
        <begin position="153"/>
        <end position="172"/>
    </location>
</feature>
<gene>
    <name evidence="16" type="ORF">C0Q70_21167</name>
</gene>
<evidence type="ECO:0000256" key="14">
    <source>
        <dbReference type="SAM" id="Phobius"/>
    </source>
</evidence>
<reference evidence="16 17" key="1">
    <citation type="submission" date="2018-04" db="EMBL/GenBank/DDBJ databases">
        <title>The genome of golden apple snail Pomacea canaliculata provides insight into stress tolerance and invasive adaptation.</title>
        <authorList>
            <person name="Liu C."/>
            <person name="Liu B."/>
            <person name="Ren Y."/>
            <person name="Zhang Y."/>
            <person name="Wang H."/>
            <person name="Li S."/>
            <person name="Jiang F."/>
            <person name="Yin L."/>
            <person name="Zhang G."/>
            <person name="Qian W."/>
            <person name="Fan W."/>
        </authorList>
    </citation>
    <scope>NUCLEOTIDE SEQUENCE [LARGE SCALE GENOMIC DNA]</scope>
    <source>
        <strain evidence="16">SZHN2017</strain>
        <tissue evidence="16">Muscle</tissue>
    </source>
</reference>
<evidence type="ECO:0000256" key="7">
    <source>
        <dbReference type="ARBA" id="ARBA00022692"/>
    </source>
</evidence>
<evidence type="ECO:0000259" key="15">
    <source>
        <dbReference type="Pfam" id="PF08409"/>
    </source>
</evidence>
<name>A0A2T7NBS8_POMCA</name>
<feature type="transmembrane region" description="Helical" evidence="14">
    <location>
        <begin position="68"/>
        <end position="86"/>
    </location>
</feature>
<evidence type="ECO:0000256" key="6">
    <source>
        <dbReference type="ARBA" id="ARBA00022679"/>
    </source>
</evidence>
<dbReference type="STRING" id="400727.A0A2T7NBS8"/>
<keyword evidence="7 14" id="KW-0812">Transmembrane</keyword>
<dbReference type="GO" id="GO:0016020">
    <property type="term" value="C:membrane"/>
    <property type="evidence" value="ECO:0007669"/>
    <property type="project" value="UniProtKB-SubCell"/>
</dbReference>
<dbReference type="AlphaFoldDB" id="A0A2T7NBS8"/>
<keyword evidence="8" id="KW-0677">Repeat</keyword>
<accession>A0A2T7NBS8</accession>
<feature type="domain" description="DUF1736" evidence="15">
    <location>
        <begin position="28"/>
        <end position="78"/>
    </location>
</feature>
<keyword evidence="9 13" id="KW-0802">TPR repeat</keyword>
<dbReference type="Pfam" id="PF08409">
    <property type="entry name" value="TMTC_DUF1736"/>
    <property type="match status" value="1"/>
</dbReference>
<dbReference type="Pfam" id="PF13424">
    <property type="entry name" value="TPR_12"/>
    <property type="match status" value="1"/>
</dbReference>
<feature type="repeat" description="TPR" evidence="13">
    <location>
        <begin position="263"/>
        <end position="296"/>
    </location>
</feature>
<dbReference type="EMBL" id="PZQS01000014">
    <property type="protein sequence ID" value="PVD18617.1"/>
    <property type="molecule type" value="Genomic_DNA"/>
</dbReference>
<dbReference type="Gene3D" id="1.25.40.10">
    <property type="entry name" value="Tetratricopeptide repeat domain"/>
    <property type="match status" value="3"/>
</dbReference>
<evidence type="ECO:0000256" key="13">
    <source>
        <dbReference type="PROSITE-ProRule" id="PRU00339"/>
    </source>
</evidence>
<keyword evidence="17" id="KW-1185">Reference proteome</keyword>
<dbReference type="SUPFAM" id="SSF48452">
    <property type="entry name" value="TPR-like"/>
    <property type="match status" value="1"/>
</dbReference>
<evidence type="ECO:0000256" key="2">
    <source>
        <dbReference type="ARBA" id="ARBA00004240"/>
    </source>
</evidence>
<comment type="subcellular location">
    <subcellularLocation>
        <location evidence="2">Endoplasmic reticulum</location>
    </subcellularLocation>
    <subcellularLocation>
        <location evidence="1">Membrane</location>
        <topology evidence="1">Multi-pass membrane protein</topology>
    </subcellularLocation>
</comment>
<dbReference type="PANTHER" id="PTHR44227:SF3">
    <property type="entry name" value="PROTEIN O-MANNOSYL-TRANSFERASE TMTC4"/>
    <property type="match status" value="1"/>
</dbReference>
<dbReference type="InterPro" id="IPR019734">
    <property type="entry name" value="TPR_rpt"/>
</dbReference>
<evidence type="ECO:0000256" key="3">
    <source>
        <dbReference type="ARBA" id="ARBA00004922"/>
    </source>
</evidence>
<dbReference type="InterPro" id="IPR052346">
    <property type="entry name" value="O-mannosyl-transferase_TMTC"/>
</dbReference>
<dbReference type="PROSITE" id="PS50005">
    <property type="entry name" value="TPR"/>
    <property type="match status" value="5"/>
</dbReference>
<evidence type="ECO:0000256" key="9">
    <source>
        <dbReference type="ARBA" id="ARBA00022803"/>
    </source>
</evidence>
<dbReference type="Proteomes" id="UP000245119">
    <property type="component" value="Linkage Group LG14"/>
</dbReference>
<sequence>MQRPVTDLLLHDFWGNQLCSSSVDTLYALNYNYLYAINSWLLLNPWWLCFDWSMGCVPVITSLTDPRLLPLAAFLFVMGCLFICCFKTEMDHEDRCLVLGLTLLVLPFLPASNIFFRVGFVIAERNLYLPSAGFCLLVSLGAVRLSQFRSLKLILAAALCALLLTFVCRSVQRSYQWREELSLFKDGEKVCPLNGKVHYNIAKLVGDMGETELAIEKYQLAIKLNPQYDQAMNNLANILKDQGDTLEAEELLTKAVSINHEFAAAWMNLGIVQAQLRKFDLAETSYQTALQHRRKYPDCYYNLGNLFLEQERHQEALDAWHMATRLKPQHVNAWSNAMILLDNLGHYEKTIKMGEMAREHLPNSAVLWFHMANAYGKMERWQDSERCFLAAIQLEPAEEKYYLNLGVLYHRWGKLEKAEKAYMKTLQLDSKNSNAKEYLQMLDRKRKGAL</sequence>
<evidence type="ECO:0000313" key="17">
    <source>
        <dbReference type="Proteomes" id="UP000245119"/>
    </source>
</evidence>
<dbReference type="Pfam" id="PF13414">
    <property type="entry name" value="TPR_11"/>
    <property type="match status" value="1"/>
</dbReference>
<feature type="transmembrane region" description="Helical" evidence="14">
    <location>
        <begin position="128"/>
        <end position="146"/>
    </location>
</feature>
<feature type="transmembrane region" description="Helical" evidence="14">
    <location>
        <begin position="98"/>
        <end position="122"/>
    </location>
</feature>
<evidence type="ECO:0000256" key="1">
    <source>
        <dbReference type="ARBA" id="ARBA00004141"/>
    </source>
</evidence>
<keyword evidence="11 14" id="KW-1133">Transmembrane helix</keyword>
<dbReference type="InterPro" id="IPR013618">
    <property type="entry name" value="TMTC_DUF1736"/>
</dbReference>
<dbReference type="OrthoDB" id="19588at2759"/>
<dbReference type="GO" id="GO:0005783">
    <property type="term" value="C:endoplasmic reticulum"/>
    <property type="evidence" value="ECO:0007669"/>
    <property type="project" value="UniProtKB-SubCell"/>
</dbReference>
<comment type="similarity">
    <text evidence="4">Belongs to the TMTC family.</text>
</comment>
<feature type="repeat" description="TPR" evidence="13">
    <location>
        <begin position="195"/>
        <end position="228"/>
    </location>
</feature>
<evidence type="ECO:0000256" key="10">
    <source>
        <dbReference type="ARBA" id="ARBA00022824"/>
    </source>
</evidence>
<dbReference type="GO" id="GO:0030968">
    <property type="term" value="P:endoplasmic reticulum unfolded protein response"/>
    <property type="evidence" value="ECO:0007669"/>
    <property type="project" value="TreeGrafter"/>
</dbReference>
<dbReference type="Pfam" id="PF00515">
    <property type="entry name" value="TPR_1"/>
    <property type="match status" value="1"/>
</dbReference>
<feature type="repeat" description="TPR" evidence="13">
    <location>
        <begin position="365"/>
        <end position="398"/>
    </location>
</feature>
<feature type="repeat" description="TPR" evidence="13">
    <location>
        <begin position="399"/>
        <end position="432"/>
    </location>
</feature>
<keyword evidence="10" id="KW-0256">Endoplasmic reticulum</keyword>
<evidence type="ECO:0000256" key="8">
    <source>
        <dbReference type="ARBA" id="ARBA00022737"/>
    </source>
</evidence>
<comment type="pathway">
    <text evidence="3">Protein modification; protein glycosylation.</text>
</comment>
<keyword evidence="6" id="KW-0808">Transferase</keyword>
<keyword evidence="12 14" id="KW-0472">Membrane</keyword>
<feature type="repeat" description="TPR" evidence="13">
    <location>
        <begin position="297"/>
        <end position="330"/>
    </location>
</feature>
<dbReference type="EC" id="2.4.1.109" evidence="5"/>
<evidence type="ECO:0000313" key="16">
    <source>
        <dbReference type="EMBL" id="PVD18617.1"/>
    </source>
</evidence>
<evidence type="ECO:0000256" key="12">
    <source>
        <dbReference type="ARBA" id="ARBA00023136"/>
    </source>
</evidence>
<organism evidence="16 17">
    <name type="scientific">Pomacea canaliculata</name>
    <name type="common">Golden apple snail</name>
    <dbReference type="NCBI Taxonomy" id="400727"/>
    <lineage>
        <taxon>Eukaryota</taxon>
        <taxon>Metazoa</taxon>
        <taxon>Spiralia</taxon>
        <taxon>Lophotrochozoa</taxon>
        <taxon>Mollusca</taxon>
        <taxon>Gastropoda</taxon>
        <taxon>Caenogastropoda</taxon>
        <taxon>Architaenioglossa</taxon>
        <taxon>Ampullarioidea</taxon>
        <taxon>Ampullariidae</taxon>
        <taxon>Pomacea</taxon>
    </lineage>
</organism>
<comment type="caution">
    <text evidence="16">The sequence shown here is derived from an EMBL/GenBank/DDBJ whole genome shotgun (WGS) entry which is preliminary data.</text>
</comment>
<dbReference type="PANTHER" id="PTHR44227">
    <property type="match status" value="1"/>
</dbReference>
<dbReference type="UniPathway" id="UPA00378"/>
<dbReference type="SMART" id="SM00028">
    <property type="entry name" value="TPR"/>
    <property type="match status" value="7"/>
</dbReference>
<dbReference type="GO" id="GO:0004169">
    <property type="term" value="F:dolichyl-phosphate-mannose-protein mannosyltransferase activity"/>
    <property type="evidence" value="ECO:0007669"/>
    <property type="project" value="UniProtKB-EC"/>
</dbReference>
<dbReference type="InterPro" id="IPR011990">
    <property type="entry name" value="TPR-like_helical_dom_sf"/>
</dbReference>
<evidence type="ECO:0000256" key="5">
    <source>
        <dbReference type="ARBA" id="ARBA00012839"/>
    </source>
</evidence>
<evidence type="ECO:0000256" key="4">
    <source>
        <dbReference type="ARBA" id="ARBA00007882"/>
    </source>
</evidence>
<evidence type="ECO:0000256" key="11">
    <source>
        <dbReference type="ARBA" id="ARBA00022989"/>
    </source>
</evidence>
<proteinExistence type="inferred from homology"/>